<reference evidence="15 16" key="1">
    <citation type="submission" date="2020-12" db="EMBL/GenBank/DDBJ databases">
        <authorList>
            <person name="Shan Y."/>
        </authorList>
    </citation>
    <scope>NUCLEOTIDE SEQUENCE [LARGE SCALE GENOMIC DNA]</scope>
    <source>
        <strain evidence="16">csc3.9</strain>
    </source>
</reference>
<name>A0A7T4R087_9GAMM</name>
<evidence type="ECO:0000256" key="7">
    <source>
        <dbReference type="ARBA" id="ARBA00022723"/>
    </source>
</evidence>
<keyword evidence="6 13" id="KW-0812">Transmembrane</keyword>
<dbReference type="SUPFAM" id="SSF81342">
    <property type="entry name" value="Transmembrane di-heme cytochromes"/>
    <property type="match status" value="1"/>
</dbReference>
<keyword evidence="9 13" id="KW-1133">Transmembrane helix</keyword>
<dbReference type="GO" id="GO:0009055">
    <property type="term" value="F:electron transfer activity"/>
    <property type="evidence" value="ECO:0007669"/>
    <property type="project" value="InterPro"/>
</dbReference>
<keyword evidence="5" id="KW-0349">Heme</keyword>
<dbReference type="InterPro" id="IPR016174">
    <property type="entry name" value="Di-haem_cyt_TM"/>
</dbReference>
<keyword evidence="4" id="KW-1003">Cell membrane</keyword>
<keyword evidence="16" id="KW-1185">Reference proteome</keyword>
<evidence type="ECO:0000259" key="14">
    <source>
        <dbReference type="Pfam" id="PF01292"/>
    </source>
</evidence>
<evidence type="ECO:0000256" key="11">
    <source>
        <dbReference type="ARBA" id="ARBA00023136"/>
    </source>
</evidence>
<evidence type="ECO:0000256" key="6">
    <source>
        <dbReference type="ARBA" id="ARBA00022692"/>
    </source>
</evidence>
<evidence type="ECO:0000256" key="5">
    <source>
        <dbReference type="ARBA" id="ARBA00022617"/>
    </source>
</evidence>
<dbReference type="PANTHER" id="PTHR30529:SF1">
    <property type="entry name" value="CYTOCHROME B561 HOMOLOG 2"/>
    <property type="match status" value="1"/>
</dbReference>
<gene>
    <name evidence="15" type="ORF">I6N98_17075</name>
</gene>
<evidence type="ECO:0000313" key="15">
    <source>
        <dbReference type="EMBL" id="QQD18031.1"/>
    </source>
</evidence>
<comment type="similarity">
    <text evidence="12">Belongs to the cytochrome b561 family.</text>
</comment>
<comment type="cofactor">
    <cofactor evidence="1">
        <name>heme b</name>
        <dbReference type="ChEBI" id="CHEBI:60344"/>
    </cofactor>
</comment>
<evidence type="ECO:0000256" key="1">
    <source>
        <dbReference type="ARBA" id="ARBA00001970"/>
    </source>
</evidence>
<dbReference type="InterPro" id="IPR011577">
    <property type="entry name" value="Cyt_b561_bac/Ni-Hgenase"/>
</dbReference>
<feature type="transmembrane region" description="Helical" evidence="13">
    <location>
        <begin position="147"/>
        <end position="168"/>
    </location>
</feature>
<dbReference type="GO" id="GO:0022904">
    <property type="term" value="P:respiratory electron transport chain"/>
    <property type="evidence" value="ECO:0007669"/>
    <property type="project" value="InterPro"/>
</dbReference>
<comment type="subcellular location">
    <subcellularLocation>
        <location evidence="2">Cell membrane</location>
        <topology evidence="2">Multi-pass membrane protein</topology>
    </subcellularLocation>
</comment>
<sequence>MALKNTQSRYGWVSVALHWSMALAIFGMFGLGLWMDSLSYYDPWYRQGPFIHKSVGMILLALLVFRLLWRLTNIRPADASTLKNWERTTAHATHWALYGLMLAAMVAGYLISTADGRAISVFGWFDIPATLQGIENQEDIAGEIHEILAWAIIALVAVHGLAALKHHFIDRDDTLRKMLGKSGDPQQ</sequence>
<proteinExistence type="inferred from homology"/>
<dbReference type="InterPro" id="IPR052168">
    <property type="entry name" value="Cytochrome_b561_oxidase"/>
</dbReference>
<dbReference type="PANTHER" id="PTHR30529">
    <property type="entry name" value="CYTOCHROME B561"/>
    <property type="match status" value="1"/>
</dbReference>
<evidence type="ECO:0000256" key="12">
    <source>
        <dbReference type="ARBA" id="ARBA00037975"/>
    </source>
</evidence>
<evidence type="ECO:0000256" key="4">
    <source>
        <dbReference type="ARBA" id="ARBA00022475"/>
    </source>
</evidence>
<feature type="transmembrane region" description="Helical" evidence="13">
    <location>
        <begin position="12"/>
        <end position="35"/>
    </location>
</feature>
<feature type="domain" description="Cytochrome b561 bacterial/Ni-hydrogenase" evidence="14">
    <location>
        <begin position="9"/>
        <end position="180"/>
    </location>
</feature>
<dbReference type="KEGG" id="snan:I6N98_17075"/>
<dbReference type="GO" id="GO:0020037">
    <property type="term" value="F:heme binding"/>
    <property type="evidence" value="ECO:0007669"/>
    <property type="project" value="TreeGrafter"/>
</dbReference>
<evidence type="ECO:0000313" key="16">
    <source>
        <dbReference type="Proteomes" id="UP000596063"/>
    </source>
</evidence>
<keyword evidence="8" id="KW-0249">Electron transport</keyword>
<accession>A0A7T4R087</accession>
<feature type="transmembrane region" description="Helical" evidence="13">
    <location>
        <begin position="90"/>
        <end position="111"/>
    </location>
</feature>
<dbReference type="GO" id="GO:0005886">
    <property type="term" value="C:plasma membrane"/>
    <property type="evidence" value="ECO:0007669"/>
    <property type="project" value="UniProtKB-SubCell"/>
</dbReference>
<dbReference type="RefSeq" id="WP_198569529.1">
    <property type="nucleotide sequence ID" value="NZ_CP066167.1"/>
</dbReference>
<keyword evidence="10" id="KW-0408">Iron</keyword>
<feature type="transmembrane region" description="Helical" evidence="13">
    <location>
        <begin position="50"/>
        <end position="69"/>
    </location>
</feature>
<evidence type="ECO:0000256" key="2">
    <source>
        <dbReference type="ARBA" id="ARBA00004651"/>
    </source>
</evidence>
<evidence type="ECO:0000256" key="10">
    <source>
        <dbReference type="ARBA" id="ARBA00023004"/>
    </source>
</evidence>
<protein>
    <submittedName>
        <fullName evidence="15">Cytochrome b</fullName>
    </submittedName>
</protein>
<evidence type="ECO:0000256" key="13">
    <source>
        <dbReference type="SAM" id="Phobius"/>
    </source>
</evidence>
<organism evidence="15 16">
    <name type="scientific">Spongiibacter nanhainus</name>
    <dbReference type="NCBI Taxonomy" id="2794344"/>
    <lineage>
        <taxon>Bacteria</taxon>
        <taxon>Pseudomonadati</taxon>
        <taxon>Pseudomonadota</taxon>
        <taxon>Gammaproteobacteria</taxon>
        <taxon>Cellvibrionales</taxon>
        <taxon>Spongiibacteraceae</taxon>
        <taxon>Spongiibacter</taxon>
    </lineage>
</organism>
<keyword evidence="3" id="KW-0813">Transport</keyword>
<dbReference type="AlphaFoldDB" id="A0A7T4R087"/>
<evidence type="ECO:0000256" key="3">
    <source>
        <dbReference type="ARBA" id="ARBA00022448"/>
    </source>
</evidence>
<dbReference type="Proteomes" id="UP000596063">
    <property type="component" value="Chromosome"/>
</dbReference>
<evidence type="ECO:0000256" key="8">
    <source>
        <dbReference type="ARBA" id="ARBA00022982"/>
    </source>
</evidence>
<keyword evidence="7" id="KW-0479">Metal-binding</keyword>
<dbReference type="EMBL" id="CP066167">
    <property type="protein sequence ID" value="QQD18031.1"/>
    <property type="molecule type" value="Genomic_DNA"/>
</dbReference>
<evidence type="ECO:0000256" key="9">
    <source>
        <dbReference type="ARBA" id="ARBA00022989"/>
    </source>
</evidence>
<dbReference type="Gene3D" id="1.20.950.20">
    <property type="entry name" value="Transmembrane di-heme cytochromes, Chain C"/>
    <property type="match status" value="2"/>
</dbReference>
<dbReference type="GO" id="GO:0046872">
    <property type="term" value="F:metal ion binding"/>
    <property type="evidence" value="ECO:0007669"/>
    <property type="project" value="UniProtKB-KW"/>
</dbReference>
<dbReference type="Pfam" id="PF01292">
    <property type="entry name" value="Ni_hydr_CYTB"/>
    <property type="match status" value="1"/>
</dbReference>
<keyword evidence="11 13" id="KW-0472">Membrane</keyword>